<keyword evidence="4 6" id="KW-0472">Membrane</keyword>
<evidence type="ECO:0000256" key="4">
    <source>
        <dbReference type="ARBA" id="ARBA00023136"/>
    </source>
</evidence>
<comment type="caution">
    <text evidence="7">The sequence shown here is derived from an EMBL/GenBank/DDBJ whole genome shotgun (WGS) entry which is preliminary data.</text>
</comment>
<feature type="region of interest" description="Disordered" evidence="5">
    <location>
        <begin position="328"/>
        <end position="351"/>
    </location>
</feature>
<evidence type="ECO:0000256" key="5">
    <source>
        <dbReference type="SAM" id="MobiDB-lite"/>
    </source>
</evidence>
<feature type="transmembrane region" description="Helical" evidence="6">
    <location>
        <begin position="12"/>
        <end position="35"/>
    </location>
</feature>
<keyword evidence="2 6" id="KW-0812">Transmembrane</keyword>
<feature type="transmembrane region" description="Helical" evidence="6">
    <location>
        <begin position="237"/>
        <end position="261"/>
    </location>
</feature>
<evidence type="ECO:0000313" key="8">
    <source>
        <dbReference type="Proteomes" id="UP001634394"/>
    </source>
</evidence>
<keyword evidence="8" id="KW-1185">Reference proteome</keyword>
<dbReference type="GO" id="GO:0016020">
    <property type="term" value="C:membrane"/>
    <property type="evidence" value="ECO:0007669"/>
    <property type="project" value="UniProtKB-SubCell"/>
</dbReference>
<feature type="transmembrane region" description="Helical" evidence="6">
    <location>
        <begin position="106"/>
        <end position="130"/>
    </location>
</feature>
<reference evidence="7 8" key="1">
    <citation type="submission" date="2024-11" db="EMBL/GenBank/DDBJ databases">
        <title>Chromosome-level genome assembly of the freshwater bivalve Anodonta woodiana.</title>
        <authorList>
            <person name="Chen X."/>
        </authorList>
    </citation>
    <scope>NUCLEOTIDE SEQUENCE [LARGE SCALE GENOMIC DNA]</scope>
    <source>
        <strain evidence="7">MN2024</strain>
        <tissue evidence="7">Gills</tissue>
    </source>
</reference>
<keyword evidence="3 6" id="KW-1133">Transmembrane helix</keyword>
<dbReference type="PANTHER" id="PTHR19282:SF544">
    <property type="entry name" value="TETRASPANIN"/>
    <property type="match status" value="1"/>
</dbReference>
<sequence>MGAFEGGGRFILVLINGLLSLVGIALLIIGCIAKWGEQLTDQYLSEIYKTFQSAASSINPNVDVSNFNIADVLNDVFIALIVLGGFFLLFGIFGCIGATCRVKVALIVYSGVLIFIIVAELVCVILLFTIREKIDSWLKDPMKRQLREKYSGFNGTDTVTLTWNLLMTNLQCCGVDSYKDFEHSTRFNRTDNTGTIFPEACCPDKSNEVCIYTSRNTYANKSCYAAAEAWLNGHMDIVIGSLSGLGGLEVILLVFSCLTFCASRRSKKSEDEQDFSNELEHKQPPMNREYVNDSRANINYGYAFENPPAQRNQAPMYDRPIGMNQRYEHAGPARMNPNQAYERPYRQYPRY</sequence>
<evidence type="ECO:0000313" key="7">
    <source>
        <dbReference type="EMBL" id="KAL3887024.1"/>
    </source>
</evidence>
<dbReference type="PANTHER" id="PTHR19282">
    <property type="entry name" value="TETRASPANIN"/>
    <property type="match status" value="1"/>
</dbReference>
<comment type="subcellular location">
    <subcellularLocation>
        <location evidence="1">Membrane</location>
        <topology evidence="1">Multi-pass membrane protein</topology>
    </subcellularLocation>
</comment>
<evidence type="ECO:0000256" key="3">
    <source>
        <dbReference type="ARBA" id="ARBA00022989"/>
    </source>
</evidence>
<name>A0ABD3XLF4_SINWO</name>
<proteinExistence type="predicted"/>
<evidence type="ECO:0000256" key="2">
    <source>
        <dbReference type="ARBA" id="ARBA00022692"/>
    </source>
</evidence>
<dbReference type="InterPro" id="IPR008952">
    <property type="entry name" value="Tetraspanin_EC2_sf"/>
</dbReference>
<dbReference type="CDD" id="cd03156">
    <property type="entry name" value="uroplakin_I_like_LEL"/>
    <property type="match status" value="1"/>
</dbReference>
<protein>
    <recommendedName>
        <fullName evidence="9">Tetraspanin</fullName>
    </recommendedName>
</protein>
<dbReference type="AlphaFoldDB" id="A0ABD3XLF4"/>
<dbReference type="Pfam" id="PF00335">
    <property type="entry name" value="Tetraspanin"/>
    <property type="match status" value="1"/>
</dbReference>
<evidence type="ECO:0000256" key="1">
    <source>
        <dbReference type="ARBA" id="ARBA00004141"/>
    </source>
</evidence>
<dbReference type="InterPro" id="IPR018499">
    <property type="entry name" value="Tetraspanin/Peripherin"/>
</dbReference>
<accession>A0ABD3XLF4</accession>
<dbReference type="EMBL" id="JBJQND010000002">
    <property type="protein sequence ID" value="KAL3887024.1"/>
    <property type="molecule type" value="Genomic_DNA"/>
</dbReference>
<dbReference type="Proteomes" id="UP001634394">
    <property type="component" value="Unassembled WGS sequence"/>
</dbReference>
<feature type="transmembrane region" description="Helical" evidence="6">
    <location>
        <begin position="76"/>
        <end position="99"/>
    </location>
</feature>
<evidence type="ECO:0000256" key="6">
    <source>
        <dbReference type="SAM" id="Phobius"/>
    </source>
</evidence>
<dbReference type="Gene3D" id="1.10.1450.10">
    <property type="entry name" value="Tetraspanin"/>
    <property type="match status" value="1"/>
</dbReference>
<gene>
    <name evidence="7" type="ORF">ACJMK2_026980</name>
</gene>
<organism evidence="7 8">
    <name type="scientific">Sinanodonta woodiana</name>
    <name type="common">Chinese pond mussel</name>
    <name type="synonym">Anodonta woodiana</name>
    <dbReference type="NCBI Taxonomy" id="1069815"/>
    <lineage>
        <taxon>Eukaryota</taxon>
        <taxon>Metazoa</taxon>
        <taxon>Spiralia</taxon>
        <taxon>Lophotrochozoa</taxon>
        <taxon>Mollusca</taxon>
        <taxon>Bivalvia</taxon>
        <taxon>Autobranchia</taxon>
        <taxon>Heteroconchia</taxon>
        <taxon>Palaeoheterodonta</taxon>
        <taxon>Unionida</taxon>
        <taxon>Unionoidea</taxon>
        <taxon>Unionidae</taxon>
        <taxon>Unioninae</taxon>
        <taxon>Sinanodonta</taxon>
    </lineage>
</organism>
<evidence type="ECO:0008006" key="9">
    <source>
        <dbReference type="Google" id="ProtNLM"/>
    </source>
</evidence>
<dbReference type="SUPFAM" id="SSF48652">
    <property type="entry name" value="Tetraspanin"/>
    <property type="match status" value="1"/>
</dbReference>